<gene>
    <name evidence="2" type="ORF">MAPG_11795</name>
</gene>
<evidence type="ECO:0000313" key="4">
    <source>
        <dbReference type="Proteomes" id="UP000011715"/>
    </source>
</evidence>
<reference evidence="3" key="5">
    <citation type="submission" date="2015-06" db="UniProtKB">
        <authorList>
            <consortium name="EnsemblFungi"/>
        </authorList>
    </citation>
    <scope>IDENTIFICATION</scope>
    <source>
        <strain evidence="3">ATCC 64411</strain>
    </source>
</reference>
<dbReference type="EMBL" id="ADBL01002921">
    <property type="status" value="NOT_ANNOTATED_CDS"/>
    <property type="molecule type" value="Genomic_DNA"/>
</dbReference>
<feature type="chain" id="PRO_5009386223" evidence="1">
    <location>
        <begin position="25"/>
        <end position="82"/>
    </location>
</feature>
<evidence type="ECO:0000313" key="3">
    <source>
        <dbReference type="EnsemblFungi" id="MAPG_11795T0"/>
    </source>
</evidence>
<reference evidence="3" key="4">
    <citation type="journal article" date="2015" name="G3 (Bethesda)">
        <title>Genome sequences of three phytopathogenic species of the Magnaporthaceae family of fungi.</title>
        <authorList>
            <person name="Okagaki L.H."/>
            <person name="Nunes C.C."/>
            <person name="Sailsbery J."/>
            <person name="Clay B."/>
            <person name="Brown D."/>
            <person name="John T."/>
            <person name="Oh Y."/>
            <person name="Young N."/>
            <person name="Fitzgerald M."/>
            <person name="Haas B.J."/>
            <person name="Zeng Q."/>
            <person name="Young S."/>
            <person name="Adiconis X."/>
            <person name="Fan L."/>
            <person name="Levin J.Z."/>
            <person name="Mitchell T.K."/>
            <person name="Okubara P.A."/>
            <person name="Farman M.L."/>
            <person name="Kohn L.M."/>
            <person name="Birren B."/>
            <person name="Ma L.-J."/>
            <person name="Dean R.A."/>
        </authorList>
    </citation>
    <scope>NUCLEOTIDE SEQUENCE</scope>
    <source>
        <strain evidence="3">ATCC 64411 / 73-15</strain>
    </source>
</reference>
<dbReference type="OrthoDB" id="540004at2759"/>
<protein>
    <submittedName>
        <fullName evidence="2 3">Uncharacterized protein</fullName>
    </submittedName>
</protein>
<dbReference type="AlphaFoldDB" id="A0A0C4EG72"/>
<name>A0A0C4EG72_MAGP6</name>
<keyword evidence="4" id="KW-1185">Reference proteome</keyword>
<proteinExistence type="predicted"/>
<sequence length="82" mass="9017">MECTSFAMRLWVLLLGVCPFLCRGQVEVPAVDDYLRRGYHAVAVLGDRLYIDGGELAQRAVGRTFRGLSNAAHGVRAASQHQ</sequence>
<feature type="signal peptide" evidence="1">
    <location>
        <begin position="1"/>
        <end position="24"/>
    </location>
</feature>
<reference evidence="2" key="1">
    <citation type="submission" date="2010-05" db="EMBL/GenBank/DDBJ databases">
        <title>The Genome Sequence of Magnaporthe poae strain ATCC 64411.</title>
        <authorList>
            <consortium name="The Broad Institute Genome Sequencing Platform"/>
            <consortium name="Broad Institute Genome Sequencing Center for Infectious Disease"/>
            <person name="Ma L.-J."/>
            <person name="Dead R."/>
            <person name="Young S."/>
            <person name="Zeng Q."/>
            <person name="Koehrsen M."/>
            <person name="Alvarado L."/>
            <person name="Berlin A."/>
            <person name="Chapman S.B."/>
            <person name="Chen Z."/>
            <person name="Freedman E."/>
            <person name="Gellesch M."/>
            <person name="Goldberg J."/>
            <person name="Griggs A."/>
            <person name="Gujja S."/>
            <person name="Heilman E.R."/>
            <person name="Heiman D."/>
            <person name="Hepburn T."/>
            <person name="Howarth C."/>
            <person name="Jen D."/>
            <person name="Larson L."/>
            <person name="Mehta T."/>
            <person name="Neiman D."/>
            <person name="Pearson M."/>
            <person name="Roberts A."/>
            <person name="Saif S."/>
            <person name="Shea T."/>
            <person name="Shenoy N."/>
            <person name="Sisk P."/>
            <person name="Stolte C."/>
            <person name="Sykes S."/>
            <person name="Walk T."/>
            <person name="White J."/>
            <person name="Yandava C."/>
            <person name="Haas B."/>
            <person name="Nusbaum C."/>
            <person name="Birren B."/>
        </authorList>
    </citation>
    <scope>NUCLEOTIDE SEQUENCE</scope>
    <source>
        <strain evidence="2">ATCC 64411</strain>
    </source>
</reference>
<dbReference type="Proteomes" id="UP000011715">
    <property type="component" value="Unassembled WGS sequence"/>
</dbReference>
<evidence type="ECO:0000313" key="2">
    <source>
        <dbReference type="EMBL" id="KLU92833.1"/>
    </source>
</evidence>
<keyword evidence="1" id="KW-0732">Signal</keyword>
<organism evidence="3 4">
    <name type="scientific">Magnaporthiopsis poae (strain ATCC 64411 / 73-15)</name>
    <name type="common">Kentucky bluegrass fungus</name>
    <name type="synonym">Magnaporthe poae</name>
    <dbReference type="NCBI Taxonomy" id="644358"/>
    <lineage>
        <taxon>Eukaryota</taxon>
        <taxon>Fungi</taxon>
        <taxon>Dikarya</taxon>
        <taxon>Ascomycota</taxon>
        <taxon>Pezizomycotina</taxon>
        <taxon>Sordariomycetes</taxon>
        <taxon>Sordariomycetidae</taxon>
        <taxon>Magnaporthales</taxon>
        <taxon>Magnaporthaceae</taxon>
        <taxon>Magnaporthiopsis</taxon>
    </lineage>
</organism>
<dbReference type="EMBL" id="GL876997">
    <property type="protein sequence ID" value="KLU92833.1"/>
    <property type="molecule type" value="Genomic_DNA"/>
</dbReference>
<dbReference type="VEuPathDB" id="FungiDB:MAPG_11795"/>
<reference evidence="4" key="2">
    <citation type="submission" date="2010-05" db="EMBL/GenBank/DDBJ databases">
        <title>The genome sequence of Magnaporthe poae strain ATCC 64411.</title>
        <authorList>
            <person name="Ma L.-J."/>
            <person name="Dead R."/>
            <person name="Young S."/>
            <person name="Zeng Q."/>
            <person name="Koehrsen M."/>
            <person name="Alvarado L."/>
            <person name="Berlin A."/>
            <person name="Chapman S.B."/>
            <person name="Chen Z."/>
            <person name="Freedman E."/>
            <person name="Gellesch M."/>
            <person name="Goldberg J."/>
            <person name="Griggs A."/>
            <person name="Gujja S."/>
            <person name="Heilman E.R."/>
            <person name="Heiman D."/>
            <person name="Hepburn T."/>
            <person name="Howarth C."/>
            <person name="Jen D."/>
            <person name="Larson L."/>
            <person name="Mehta T."/>
            <person name="Neiman D."/>
            <person name="Pearson M."/>
            <person name="Roberts A."/>
            <person name="Saif S."/>
            <person name="Shea T."/>
            <person name="Shenoy N."/>
            <person name="Sisk P."/>
            <person name="Stolte C."/>
            <person name="Sykes S."/>
            <person name="Walk T."/>
            <person name="White J."/>
            <person name="Yandava C."/>
            <person name="Haas B."/>
            <person name="Nusbaum C."/>
            <person name="Birren B."/>
        </authorList>
    </citation>
    <scope>NUCLEOTIDE SEQUENCE [LARGE SCALE GENOMIC DNA]</scope>
    <source>
        <strain evidence="4">ATCC 64411 / 73-15</strain>
    </source>
</reference>
<accession>A0A0C4EG72</accession>
<dbReference type="EnsemblFungi" id="MAPG_11795T0">
    <property type="protein sequence ID" value="MAPG_11795T0"/>
    <property type="gene ID" value="MAPG_11795"/>
</dbReference>
<evidence type="ECO:0000256" key="1">
    <source>
        <dbReference type="SAM" id="SignalP"/>
    </source>
</evidence>
<reference evidence="2" key="3">
    <citation type="submission" date="2011-03" db="EMBL/GenBank/DDBJ databases">
        <title>Annotation of Magnaporthe poae ATCC 64411.</title>
        <authorList>
            <person name="Ma L.-J."/>
            <person name="Dead R."/>
            <person name="Young S.K."/>
            <person name="Zeng Q."/>
            <person name="Gargeya S."/>
            <person name="Fitzgerald M."/>
            <person name="Haas B."/>
            <person name="Abouelleil A."/>
            <person name="Alvarado L."/>
            <person name="Arachchi H.M."/>
            <person name="Berlin A."/>
            <person name="Brown A."/>
            <person name="Chapman S.B."/>
            <person name="Chen Z."/>
            <person name="Dunbar C."/>
            <person name="Freedman E."/>
            <person name="Gearin G."/>
            <person name="Gellesch M."/>
            <person name="Goldberg J."/>
            <person name="Griggs A."/>
            <person name="Gujja S."/>
            <person name="Heiman D."/>
            <person name="Howarth C."/>
            <person name="Larson L."/>
            <person name="Lui A."/>
            <person name="MacDonald P.J.P."/>
            <person name="Mehta T."/>
            <person name="Montmayeur A."/>
            <person name="Murphy C."/>
            <person name="Neiman D."/>
            <person name="Pearson M."/>
            <person name="Priest M."/>
            <person name="Roberts A."/>
            <person name="Saif S."/>
            <person name="Shea T."/>
            <person name="Shenoy N."/>
            <person name="Sisk P."/>
            <person name="Stolte C."/>
            <person name="Sykes S."/>
            <person name="Yandava C."/>
            <person name="Wortman J."/>
            <person name="Nusbaum C."/>
            <person name="Birren B."/>
        </authorList>
    </citation>
    <scope>NUCLEOTIDE SEQUENCE</scope>
    <source>
        <strain evidence="2">ATCC 64411</strain>
    </source>
</reference>